<evidence type="ECO:0000256" key="2">
    <source>
        <dbReference type="ARBA" id="ARBA00022475"/>
    </source>
</evidence>
<keyword evidence="3" id="KW-0328">Glycosyltransferase</keyword>
<comment type="subcellular location">
    <subcellularLocation>
        <location evidence="1">Cell membrane</location>
        <topology evidence="1">Multi-pass membrane protein</topology>
    </subcellularLocation>
</comment>
<dbReference type="InterPro" id="IPR038731">
    <property type="entry name" value="RgtA/B/C-like"/>
</dbReference>
<proteinExistence type="predicted"/>
<feature type="transmembrane region" description="Helical" evidence="8">
    <location>
        <begin position="445"/>
        <end position="464"/>
    </location>
</feature>
<dbReference type="Pfam" id="PF13231">
    <property type="entry name" value="PMT_2"/>
    <property type="match status" value="1"/>
</dbReference>
<dbReference type="Proteomes" id="UP000280696">
    <property type="component" value="Unassembled WGS sequence"/>
</dbReference>
<feature type="transmembrane region" description="Helical" evidence="8">
    <location>
        <begin position="515"/>
        <end position="539"/>
    </location>
</feature>
<feature type="domain" description="Glycosyltransferase RgtA/B/C/D-like" evidence="9">
    <location>
        <begin position="142"/>
        <end position="277"/>
    </location>
</feature>
<keyword evidence="2" id="KW-1003">Cell membrane</keyword>
<feature type="transmembrane region" description="Helical" evidence="8">
    <location>
        <begin position="476"/>
        <end position="494"/>
    </location>
</feature>
<dbReference type="PANTHER" id="PTHR33908:SF11">
    <property type="entry name" value="MEMBRANE PROTEIN"/>
    <property type="match status" value="1"/>
</dbReference>
<reference evidence="10 11" key="1">
    <citation type="submission" date="2018-09" db="EMBL/GenBank/DDBJ databases">
        <title>Murine metabolic-syndrome-specific gut microbial biobank.</title>
        <authorList>
            <person name="Liu C."/>
        </authorList>
    </citation>
    <scope>NUCLEOTIDE SEQUENCE [LARGE SCALE GENOMIC DNA]</scope>
    <source>
        <strain evidence="10 11">0.1xD8-82</strain>
    </source>
</reference>
<feature type="transmembrane region" description="Helical" evidence="8">
    <location>
        <begin position="638"/>
        <end position="671"/>
    </location>
</feature>
<evidence type="ECO:0000256" key="3">
    <source>
        <dbReference type="ARBA" id="ARBA00022676"/>
    </source>
</evidence>
<feature type="transmembrane region" description="Helical" evidence="8">
    <location>
        <begin position="602"/>
        <end position="626"/>
    </location>
</feature>
<evidence type="ECO:0000259" key="9">
    <source>
        <dbReference type="Pfam" id="PF13231"/>
    </source>
</evidence>
<feature type="transmembrane region" description="Helical" evidence="8">
    <location>
        <begin position="822"/>
        <end position="846"/>
    </location>
</feature>
<evidence type="ECO:0000313" key="10">
    <source>
        <dbReference type="EMBL" id="RKI90191.1"/>
    </source>
</evidence>
<evidence type="ECO:0000256" key="1">
    <source>
        <dbReference type="ARBA" id="ARBA00004651"/>
    </source>
</evidence>
<dbReference type="RefSeq" id="WP_120471169.1">
    <property type="nucleotide sequence ID" value="NZ_RAYQ01000016.1"/>
</dbReference>
<keyword evidence="7 8" id="KW-0472">Membrane</keyword>
<evidence type="ECO:0000256" key="4">
    <source>
        <dbReference type="ARBA" id="ARBA00022679"/>
    </source>
</evidence>
<feature type="transmembrane region" description="Helical" evidence="8">
    <location>
        <begin position="263"/>
        <end position="285"/>
    </location>
</feature>
<keyword evidence="11" id="KW-1185">Reference proteome</keyword>
<feature type="transmembrane region" description="Helical" evidence="8">
    <location>
        <begin position="61"/>
        <end position="79"/>
    </location>
</feature>
<keyword evidence="6 8" id="KW-1133">Transmembrane helix</keyword>
<evidence type="ECO:0000256" key="7">
    <source>
        <dbReference type="ARBA" id="ARBA00023136"/>
    </source>
</evidence>
<gene>
    <name evidence="10" type="ORF">D7V94_15125</name>
</gene>
<feature type="transmembrane region" description="Helical" evidence="8">
    <location>
        <begin position="169"/>
        <end position="189"/>
    </location>
</feature>
<dbReference type="GO" id="GO:0005886">
    <property type="term" value="C:plasma membrane"/>
    <property type="evidence" value="ECO:0007669"/>
    <property type="project" value="UniProtKB-SubCell"/>
</dbReference>
<accession>A0A3A9ARH2</accession>
<dbReference type="OrthoDB" id="2061016at2"/>
<keyword evidence="5 8" id="KW-0812">Transmembrane</keyword>
<dbReference type="AlphaFoldDB" id="A0A3A9ARH2"/>
<sequence length="892" mass="101836">MNVNLVRFCYNLCMVPILFMVGSVFVWSKEPLLWAVSVGIGGVFCCLLYKGRRKEDFFERNYKYIVVIFLAVTFAYQMAKAGELRFVPSFDLDAIYGGALEWLQTGTFAGYYDYFDWFPNNLGGLSVLYLFLKTGSVFTSDYFFIAAFGNEILLILTYLFISLSARKLWGSFCGVIALIMAACMAPLLFMTDAFYTDSLSVLFPVLLFYLSLKTEDAKGRGLLGWCLLSGAVAAVGALVKSTVIIMAAAVFVSFVIRKKWKRAVTYFVCVSAVCLAVSFLFHQYFYTCHLDPALAEVKNTPYGHWVMMGLKGDGRYNPEDYEFTRSFSEPAKRNQAIKEEIQSRISQRGIKGMTELYSQKLYGCFGDGTLGLSDFLDDSPEKKSVLHEFILYEGKQYGLYHTLCCMLLYGFFLLGTAFVWTNAIKRETDEKACMGEEMYRAKRRCAGSAFALPTALCGLIIFLMNWEVSPRYITNYVPILLLLAAGGCKELVCLTQEREWDKKGLAVMEKHGKEIKIFAMAVSFRVVVYLLSVCMMAIFGDFSEGITFSDFLEAWKRWDSAHYINIAENGYGGAIENGEHIFLVFYPLYPWLMRTLTLFLEDIRLCGILISVMSYAGGTVFFYRITKTEFGEKTAENAILLLSLFPFGFFFGAIATESLFFLLAAAFFYYLRNHRWGMTALLGFLACLTKVQGLLLAFSVLVELLYAEKGISLIRNKKWGEFFKRVIWPGCICAVMLGGFWIYLLINYLVEGDFLKFMFYQKNHWGQGLSPMWETVGYVKDYAIGGWYTSTGMSLWVPELLLFIVYLAVIAYGIYRKIRPMYLSYLIFFFMLTYSCSWLLSAGRYTLSALPFFMLTGEAVKRREKWKIPVMVVSAMAMMLYMTGYYSWKQIM</sequence>
<keyword evidence="4" id="KW-0808">Transferase</keyword>
<protein>
    <recommendedName>
        <fullName evidence="9">Glycosyltransferase RgtA/B/C/D-like domain-containing protein</fullName>
    </recommendedName>
</protein>
<dbReference type="EMBL" id="RAYQ01000016">
    <property type="protein sequence ID" value="RKI90191.1"/>
    <property type="molecule type" value="Genomic_DNA"/>
</dbReference>
<dbReference type="PANTHER" id="PTHR33908">
    <property type="entry name" value="MANNOSYLTRANSFERASE YKCB-RELATED"/>
    <property type="match status" value="1"/>
</dbReference>
<organism evidence="10 11">
    <name type="scientific">Parablautia intestinalis</name>
    <dbReference type="NCBI Taxonomy" id="2320100"/>
    <lineage>
        <taxon>Bacteria</taxon>
        <taxon>Bacillati</taxon>
        <taxon>Bacillota</taxon>
        <taxon>Clostridia</taxon>
        <taxon>Lachnospirales</taxon>
        <taxon>Lachnospiraceae</taxon>
        <taxon>Parablautia</taxon>
    </lineage>
</organism>
<feature type="transmembrane region" description="Helical" evidence="8">
    <location>
        <begin position="795"/>
        <end position="815"/>
    </location>
</feature>
<name>A0A3A9ARH2_9FIRM</name>
<evidence type="ECO:0000256" key="8">
    <source>
        <dbReference type="SAM" id="Phobius"/>
    </source>
</evidence>
<feature type="transmembrane region" description="Helical" evidence="8">
    <location>
        <begin position="399"/>
        <end position="424"/>
    </location>
</feature>
<evidence type="ECO:0000256" key="5">
    <source>
        <dbReference type="ARBA" id="ARBA00022692"/>
    </source>
</evidence>
<comment type="caution">
    <text evidence="10">The sequence shown here is derived from an EMBL/GenBank/DDBJ whole genome shotgun (WGS) entry which is preliminary data.</text>
</comment>
<dbReference type="GO" id="GO:0009103">
    <property type="term" value="P:lipopolysaccharide biosynthetic process"/>
    <property type="evidence" value="ECO:0007669"/>
    <property type="project" value="UniProtKB-ARBA"/>
</dbReference>
<dbReference type="InterPro" id="IPR050297">
    <property type="entry name" value="LipidA_mod_glycosyltrf_83"/>
</dbReference>
<feature type="transmembrane region" description="Helical" evidence="8">
    <location>
        <begin position="32"/>
        <end position="49"/>
    </location>
</feature>
<evidence type="ECO:0000313" key="11">
    <source>
        <dbReference type="Proteomes" id="UP000280696"/>
    </source>
</evidence>
<dbReference type="GO" id="GO:0016763">
    <property type="term" value="F:pentosyltransferase activity"/>
    <property type="evidence" value="ECO:0007669"/>
    <property type="project" value="TreeGrafter"/>
</dbReference>
<feature type="transmembrane region" description="Helical" evidence="8">
    <location>
        <begin position="144"/>
        <end position="163"/>
    </location>
</feature>
<feature type="transmembrane region" description="Helical" evidence="8">
    <location>
        <begin position="726"/>
        <end position="750"/>
    </location>
</feature>
<evidence type="ECO:0000256" key="6">
    <source>
        <dbReference type="ARBA" id="ARBA00022989"/>
    </source>
</evidence>
<feature type="transmembrane region" description="Helical" evidence="8">
    <location>
        <begin position="7"/>
        <end position="26"/>
    </location>
</feature>
<feature type="transmembrane region" description="Helical" evidence="8">
    <location>
        <begin position="683"/>
        <end position="706"/>
    </location>
</feature>
<feature type="transmembrane region" description="Helical" evidence="8">
    <location>
        <begin position="232"/>
        <end position="256"/>
    </location>
</feature>
<feature type="transmembrane region" description="Helical" evidence="8">
    <location>
        <begin position="866"/>
        <end position="888"/>
    </location>
</feature>